<gene>
    <name evidence="4" type="ORF">Bca52824_089647</name>
</gene>
<feature type="transmembrane region" description="Helical" evidence="2">
    <location>
        <begin position="99"/>
        <end position="123"/>
    </location>
</feature>
<reference evidence="4 5" key="1">
    <citation type="submission" date="2020-02" db="EMBL/GenBank/DDBJ databases">
        <authorList>
            <person name="Ma Q."/>
            <person name="Huang Y."/>
            <person name="Song X."/>
            <person name="Pei D."/>
        </authorList>
    </citation>
    <scope>NUCLEOTIDE SEQUENCE [LARGE SCALE GENOMIC DNA]</scope>
    <source>
        <strain evidence="4">Sxm20200214</strain>
        <tissue evidence="4">Leaf</tissue>
    </source>
</reference>
<feature type="transmembrane region" description="Helical" evidence="2">
    <location>
        <begin position="65"/>
        <end position="87"/>
    </location>
</feature>
<keyword evidence="1 2" id="KW-1133">Transmembrane helix</keyword>
<dbReference type="EMBL" id="JAAMPC010000017">
    <property type="protein sequence ID" value="KAG2250019.1"/>
    <property type="molecule type" value="Genomic_DNA"/>
</dbReference>
<keyword evidence="1 2" id="KW-0812">Transmembrane</keyword>
<dbReference type="InterPro" id="IPR045095">
    <property type="entry name" value="ACDP"/>
</dbReference>
<accession>A0A8X7TQE0</accession>
<evidence type="ECO:0000256" key="1">
    <source>
        <dbReference type="PROSITE-ProRule" id="PRU01193"/>
    </source>
</evidence>
<name>A0A8X7TQE0_BRACI</name>
<dbReference type="PANTHER" id="PTHR12064:SF71">
    <property type="entry name" value="CNNM TRANSMEMBRANE DOMAIN-CONTAINING PROTEIN"/>
    <property type="match status" value="1"/>
</dbReference>
<protein>
    <recommendedName>
        <fullName evidence="3">CNNM transmembrane domain-containing protein</fullName>
    </recommendedName>
</protein>
<evidence type="ECO:0000313" key="5">
    <source>
        <dbReference type="Proteomes" id="UP000886595"/>
    </source>
</evidence>
<organism evidence="4 5">
    <name type="scientific">Brassica carinata</name>
    <name type="common">Ethiopian mustard</name>
    <name type="synonym">Abyssinian cabbage</name>
    <dbReference type="NCBI Taxonomy" id="52824"/>
    <lineage>
        <taxon>Eukaryota</taxon>
        <taxon>Viridiplantae</taxon>
        <taxon>Streptophyta</taxon>
        <taxon>Embryophyta</taxon>
        <taxon>Tracheophyta</taxon>
        <taxon>Spermatophyta</taxon>
        <taxon>Magnoliopsida</taxon>
        <taxon>eudicotyledons</taxon>
        <taxon>Gunneridae</taxon>
        <taxon>Pentapetalae</taxon>
        <taxon>rosids</taxon>
        <taxon>malvids</taxon>
        <taxon>Brassicales</taxon>
        <taxon>Brassicaceae</taxon>
        <taxon>Brassiceae</taxon>
        <taxon>Brassica</taxon>
    </lineage>
</organism>
<dbReference type="OrthoDB" id="5353557at2759"/>
<dbReference type="PANTHER" id="PTHR12064">
    <property type="entry name" value="METAL TRANSPORTER CNNM"/>
    <property type="match status" value="1"/>
</dbReference>
<dbReference type="GO" id="GO:0010960">
    <property type="term" value="P:magnesium ion homeostasis"/>
    <property type="evidence" value="ECO:0007669"/>
    <property type="project" value="InterPro"/>
</dbReference>
<keyword evidence="5" id="KW-1185">Reference proteome</keyword>
<evidence type="ECO:0000259" key="3">
    <source>
        <dbReference type="PROSITE" id="PS51846"/>
    </source>
</evidence>
<dbReference type="AlphaFoldDB" id="A0A8X7TQE0"/>
<keyword evidence="1 2" id="KW-0472">Membrane</keyword>
<dbReference type="InterPro" id="IPR002550">
    <property type="entry name" value="CNNM"/>
</dbReference>
<sequence length="166" mass="18774">MFLRLEINEKTKKKTIQNWLLREAIINVEEEIAYHEIELPRYQASQNLSDSSAFSTRRREKTLPIFLDALVTAWGAILISVTLILLFGEIIPQSICSRYGLAIGATVAPFVRVLVFVCLPVAWPISKLLDFLLGHRRAALFRRAELKTLVDFHGNEAGKGGELTHD</sequence>
<dbReference type="GO" id="GO:0005737">
    <property type="term" value="C:cytoplasm"/>
    <property type="evidence" value="ECO:0007669"/>
    <property type="project" value="TreeGrafter"/>
</dbReference>
<feature type="domain" description="CNNM transmembrane" evidence="3">
    <location>
        <begin position="62"/>
        <end position="166"/>
    </location>
</feature>
<dbReference type="Proteomes" id="UP000886595">
    <property type="component" value="Unassembled WGS sequence"/>
</dbReference>
<proteinExistence type="predicted"/>
<evidence type="ECO:0000313" key="4">
    <source>
        <dbReference type="EMBL" id="KAG2250019.1"/>
    </source>
</evidence>
<comment type="caution">
    <text evidence="4">The sequence shown here is derived from an EMBL/GenBank/DDBJ whole genome shotgun (WGS) entry which is preliminary data.</text>
</comment>
<dbReference type="Pfam" id="PF01595">
    <property type="entry name" value="CNNM"/>
    <property type="match status" value="1"/>
</dbReference>
<evidence type="ECO:0000256" key="2">
    <source>
        <dbReference type="SAM" id="Phobius"/>
    </source>
</evidence>
<dbReference type="GO" id="GO:0030026">
    <property type="term" value="P:intracellular manganese ion homeostasis"/>
    <property type="evidence" value="ECO:0007669"/>
    <property type="project" value="TreeGrafter"/>
</dbReference>
<dbReference type="GO" id="GO:0016020">
    <property type="term" value="C:membrane"/>
    <property type="evidence" value="ECO:0007669"/>
    <property type="project" value="UniProtKB-UniRule"/>
</dbReference>
<dbReference type="PROSITE" id="PS51846">
    <property type="entry name" value="CNNM"/>
    <property type="match status" value="1"/>
</dbReference>